<dbReference type="Gene3D" id="3.30.530.20">
    <property type="match status" value="1"/>
</dbReference>
<keyword evidence="2" id="KW-1185">Reference proteome</keyword>
<comment type="caution">
    <text evidence="1">The sequence shown here is derived from an EMBL/GenBank/DDBJ whole genome shotgun (WGS) entry which is preliminary data.</text>
</comment>
<dbReference type="RefSeq" id="WP_342586285.1">
    <property type="nucleotide sequence ID" value="NZ_MCRJ01000090.1"/>
</dbReference>
<name>A0A1E3GZC7_9HYPH</name>
<dbReference type="PANTHER" id="PTHR39332">
    <property type="entry name" value="BLL4707 PROTEIN"/>
    <property type="match status" value="1"/>
</dbReference>
<evidence type="ECO:0000313" key="2">
    <source>
        <dbReference type="Proteomes" id="UP000094622"/>
    </source>
</evidence>
<sequence>MEKCELSEKDGASFRTLSLKGGGTILEKLVSRDDAAMTYTYTIVESPLPVANYESTLTVKAEDGGSEIEWEGEFDAKGASDDDAKKVIEGIYTSGIDGILAAAK</sequence>
<accession>A0A1E3GZC7</accession>
<dbReference type="SUPFAM" id="SSF55961">
    <property type="entry name" value="Bet v1-like"/>
    <property type="match status" value="1"/>
</dbReference>
<dbReference type="Proteomes" id="UP000094622">
    <property type="component" value="Unassembled WGS sequence"/>
</dbReference>
<dbReference type="AlphaFoldDB" id="A0A1E3GZC7"/>
<protein>
    <submittedName>
        <fullName evidence="1">MxaD protein</fullName>
    </submittedName>
</protein>
<dbReference type="CDD" id="cd07821">
    <property type="entry name" value="PYR_PYL_RCAR_like"/>
    <property type="match status" value="1"/>
</dbReference>
<dbReference type="InterPro" id="IPR023393">
    <property type="entry name" value="START-like_dom_sf"/>
</dbReference>
<dbReference type="EMBL" id="MCRJ01000090">
    <property type="protein sequence ID" value="ODN69439.1"/>
    <property type="molecule type" value="Genomic_DNA"/>
</dbReference>
<evidence type="ECO:0000313" key="1">
    <source>
        <dbReference type="EMBL" id="ODN69439.1"/>
    </source>
</evidence>
<reference evidence="1 2" key="1">
    <citation type="submission" date="2016-07" db="EMBL/GenBank/DDBJ databases">
        <title>Draft Genome Sequence of Methylobrevis pamukkalensis PK2.</title>
        <authorList>
            <person name="Vasilenko O.V."/>
            <person name="Doronina N.V."/>
            <person name="Shmareva M.N."/>
            <person name="Tarlachkov S.V."/>
            <person name="Mustakhimov I."/>
            <person name="Trotsenko Y.A."/>
        </authorList>
    </citation>
    <scope>NUCLEOTIDE SEQUENCE [LARGE SCALE GENOMIC DNA]</scope>
    <source>
        <strain evidence="1 2">PK2</strain>
    </source>
</reference>
<dbReference type="Pfam" id="PF10604">
    <property type="entry name" value="Polyketide_cyc2"/>
    <property type="match status" value="1"/>
</dbReference>
<dbReference type="PANTHER" id="PTHR39332:SF7">
    <property type="entry name" value="SRPBCC FAMILY PROTEIN"/>
    <property type="match status" value="1"/>
</dbReference>
<proteinExistence type="predicted"/>
<dbReference type="InterPro" id="IPR019587">
    <property type="entry name" value="Polyketide_cyclase/dehydratase"/>
</dbReference>
<gene>
    <name evidence="1" type="ORF">A6302_03244</name>
</gene>
<organism evidence="1 2">
    <name type="scientific">Methylobrevis pamukkalensis</name>
    <dbReference type="NCBI Taxonomy" id="1439726"/>
    <lineage>
        <taxon>Bacteria</taxon>
        <taxon>Pseudomonadati</taxon>
        <taxon>Pseudomonadota</taxon>
        <taxon>Alphaproteobacteria</taxon>
        <taxon>Hyphomicrobiales</taxon>
        <taxon>Pleomorphomonadaceae</taxon>
        <taxon>Methylobrevis</taxon>
    </lineage>
</organism>